<keyword evidence="2" id="KW-0812">Transmembrane</keyword>
<dbReference type="PANTHER" id="PTHR42736">
    <property type="entry name" value="PROTEIN-GLUTAMINE GAMMA-GLUTAMYLTRANSFERASE"/>
    <property type="match status" value="1"/>
</dbReference>
<evidence type="ECO:0000313" key="5">
    <source>
        <dbReference type="Proteomes" id="UP000075806"/>
    </source>
</evidence>
<dbReference type="STRING" id="519424.AZF04_20235"/>
<proteinExistence type="predicted"/>
<feature type="transmembrane region" description="Helical" evidence="2">
    <location>
        <begin position="165"/>
        <end position="185"/>
    </location>
</feature>
<feature type="transmembrane region" description="Helical" evidence="2">
    <location>
        <begin position="12"/>
        <end position="31"/>
    </location>
</feature>
<dbReference type="InterPro" id="IPR052901">
    <property type="entry name" value="Bact_TGase-like"/>
</dbReference>
<dbReference type="EMBL" id="LTAO01000025">
    <property type="protein sequence ID" value="KYG29109.1"/>
    <property type="molecule type" value="Genomic_DNA"/>
</dbReference>
<feature type="transmembrane region" description="Helical" evidence="2">
    <location>
        <begin position="114"/>
        <end position="134"/>
    </location>
</feature>
<dbReference type="OrthoDB" id="9804872at2"/>
<protein>
    <recommendedName>
        <fullName evidence="3">Transglutaminase-like domain-containing protein</fullName>
    </recommendedName>
</protein>
<organism evidence="4 5">
    <name type="scientific">Alkalihalobacillus trypoxylicola</name>
    <dbReference type="NCBI Taxonomy" id="519424"/>
    <lineage>
        <taxon>Bacteria</taxon>
        <taxon>Bacillati</taxon>
        <taxon>Bacillota</taxon>
        <taxon>Bacilli</taxon>
        <taxon>Bacillales</taxon>
        <taxon>Bacillaceae</taxon>
        <taxon>Alkalihalobacillus</taxon>
    </lineage>
</organism>
<feature type="transmembrane region" description="Helical" evidence="2">
    <location>
        <begin position="67"/>
        <end position="94"/>
    </location>
</feature>
<gene>
    <name evidence="4" type="ORF">AZF04_20235</name>
</gene>
<dbReference type="RefSeq" id="WP_045488442.1">
    <property type="nucleotide sequence ID" value="NZ_LTAO01000025.1"/>
</dbReference>
<keyword evidence="2" id="KW-0472">Membrane</keyword>
<reference evidence="4" key="1">
    <citation type="submission" date="2016-02" db="EMBL/GenBank/DDBJ databases">
        <title>Genome sequence of Bacillus trypoxylicola KCTC 13244(T).</title>
        <authorList>
            <person name="Jeong H."/>
            <person name="Park S.-H."/>
            <person name="Choi S.-K."/>
        </authorList>
    </citation>
    <scope>NUCLEOTIDE SEQUENCE [LARGE SCALE GENOMIC DNA]</scope>
    <source>
        <strain evidence="4">KCTC 13244</strain>
    </source>
</reference>
<sequence length="731" mass="85219">MLGGKTNEFGRNLLLYGLSFLLLLEWIIPLPQISDTGYIPIFILITFLFFVVTFLQLPLMISILLKILIIISSIHFIFFDISFFSMEWISAFVQELQRNVQVMLAGNWYALTDTFRSLLFFILLAIMSYLLFYWTVHARRVSFFIIFTVIYIAVLDTYTEYDATIAIIRIFIIGFVLLGLVTVYRKWEQGRFENNRFATFRITGMIVVLVVSTSLVASLLPKHEPQWEDPVPFFRNILGLGPAESSVQRIGYGSNDTQLGGGFVYDYTPLFHGYSSQAHYWRGETKDFYTGKGWEVTTPSSEVDRPIHHYFPAQSEEDYMAQFEPLTTEVEFLEGSSSLYPHLFYPGELETRGEIDQNATVSVDFYTGKARTVNTEGEPLSLDSYTFDYAYPTFYIDDLRESQLNDDGEIYDYYTQLPENLPERIGELAEELVEGIDNRYDQAKAIEFFLSGPEFEYETEDVPVPDADEDYVDQFLFETQRGYCDNFSTSMVVMLRTLDIPARWVKGFTNGTMIDSANEEVDIYEITNANAHSWVEVYFPEVGWVPFEPTKGFNTIGQFTFSPIDMTEEDPEVEDAPEVEEEEEETQTEEEETETEEQEENEESAVASSNSSFNHYYWILPLLVLMILIVSFRKKLVKWMMKWRFMSKQNEETFMDAYEALIRYLVYCGYERLEGETLREYAIRIDEIDHSNDMMLLTTHYERLYYGKKEIGKSWSEHKQLWLKVLEKNTA</sequence>
<feature type="transmembrane region" description="Helical" evidence="2">
    <location>
        <begin position="141"/>
        <end position="159"/>
    </location>
</feature>
<evidence type="ECO:0000256" key="1">
    <source>
        <dbReference type="SAM" id="MobiDB-lite"/>
    </source>
</evidence>
<feature type="region of interest" description="Disordered" evidence="1">
    <location>
        <begin position="564"/>
        <end position="607"/>
    </location>
</feature>
<feature type="transmembrane region" description="Helical" evidence="2">
    <location>
        <begin position="197"/>
        <end position="220"/>
    </location>
</feature>
<dbReference type="Pfam" id="PF01841">
    <property type="entry name" value="Transglut_core"/>
    <property type="match status" value="1"/>
</dbReference>
<dbReference type="AlphaFoldDB" id="A0A161Q0W6"/>
<dbReference type="PANTHER" id="PTHR42736:SF1">
    <property type="entry name" value="PROTEIN-GLUTAMINE GAMMA-GLUTAMYLTRANSFERASE"/>
    <property type="match status" value="1"/>
</dbReference>
<comment type="caution">
    <text evidence="4">The sequence shown here is derived from an EMBL/GenBank/DDBJ whole genome shotgun (WGS) entry which is preliminary data.</text>
</comment>
<accession>A0A161Q0W6</accession>
<dbReference type="Gene3D" id="3.10.620.30">
    <property type="match status" value="1"/>
</dbReference>
<feature type="compositionally biased region" description="Acidic residues" evidence="1">
    <location>
        <begin position="566"/>
        <end position="603"/>
    </location>
</feature>
<keyword evidence="2" id="KW-1133">Transmembrane helix</keyword>
<keyword evidence="5" id="KW-1185">Reference proteome</keyword>
<evidence type="ECO:0000256" key="2">
    <source>
        <dbReference type="SAM" id="Phobius"/>
    </source>
</evidence>
<name>A0A161Q0W6_9BACI</name>
<evidence type="ECO:0000259" key="3">
    <source>
        <dbReference type="SMART" id="SM00460"/>
    </source>
</evidence>
<feature type="domain" description="Transglutaminase-like" evidence="3">
    <location>
        <begin position="476"/>
        <end position="551"/>
    </location>
</feature>
<dbReference type="InterPro" id="IPR021878">
    <property type="entry name" value="TgpA_N"/>
</dbReference>
<evidence type="ECO:0000313" key="4">
    <source>
        <dbReference type="EMBL" id="KYG29109.1"/>
    </source>
</evidence>
<dbReference type="Pfam" id="PF11992">
    <property type="entry name" value="TgpA_N"/>
    <property type="match status" value="1"/>
</dbReference>
<dbReference type="InterPro" id="IPR002931">
    <property type="entry name" value="Transglutaminase-like"/>
</dbReference>
<feature type="transmembrane region" description="Helical" evidence="2">
    <location>
        <begin position="615"/>
        <end position="632"/>
    </location>
</feature>
<dbReference type="SUPFAM" id="SSF54001">
    <property type="entry name" value="Cysteine proteinases"/>
    <property type="match status" value="1"/>
</dbReference>
<dbReference type="Proteomes" id="UP000075806">
    <property type="component" value="Unassembled WGS sequence"/>
</dbReference>
<dbReference type="SMART" id="SM00460">
    <property type="entry name" value="TGc"/>
    <property type="match status" value="1"/>
</dbReference>
<dbReference type="InterPro" id="IPR038765">
    <property type="entry name" value="Papain-like_cys_pep_sf"/>
</dbReference>
<feature type="transmembrane region" description="Helical" evidence="2">
    <location>
        <begin position="37"/>
        <end position="55"/>
    </location>
</feature>